<protein>
    <submittedName>
        <fullName evidence="1">Uncharacterized protein</fullName>
    </submittedName>
</protein>
<name>A0ACD1FXC3_9EURO</name>
<evidence type="ECO:0000313" key="1">
    <source>
        <dbReference type="EMBL" id="RAH41660.1"/>
    </source>
</evidence>
<sequence>MSRCFHLSLLSTAEHFVIFLVFRHGFSMRSDLLLSLLLVMTFFLVESIWVGHGCHRMRLCFSCDRFHQDTLFVLGRPCGDLLEKARAERVCRLFVL</sequence>
<organism evidence="1 2">
    <name type="scientific">Aspergillus brunneoviolaceus CBS 621.78</name>
    <dbReference type="NCBI Taxonomy" id="1450534"/>
    <lineage>
        <taxon>Eukaryota</taxon>
        <taxon>Fungi</taxon>
        <taxon>Dikarya</taxon>
        <taxon>Ascomycota</taxon>
        <taxon>Pezizomycotina</taxon>
        <taxon>Eurotiomycetes</taxon>
        <taxon>Eurotiomycetidae</taxon>
        <taxon>Eurotiales</taxon>
        <taxon>Aspergillaceae</taxon>
        <taxon>Aspergillus</taxon>
        <taxon>Aspergillus subgen. Circumdati</taxon>
    </lineage>
</organism>
<dbReference type="EMBL" id="KZ825385">
    <property type="protein sequence ID" value="RAH41660.1"/>
    <property type="molecule type" value="Genomic_DNA"/>
</dbReference>
<proteinExistence type="predicted"/>
<keyword evidence="2" id="KW-1185">Reference proteome</keyword>
<reference evidence="1" key="1">
    <citation type="submission" date="2018-02" db="EMBL/GenBank/DDBJ databases">
        <title>The genomes of Aspergillus section Nigri reveals drivers in fungal speciation.</title>
        <authorList>
            <consortium name="DOE Joint Genome Institute"/>
            <person name="Vesth T.C."/>
            <person name="Nybo J."/>
            <person name="Theobald S."/>
            <person name="Brandl J."/>
            <person name="Frisvad J.C."/>
            <person name="Nielsen K.F."/>
            <person name="Lyhne E.K."/>
            <person name="Kogle M.E."/>
            <person name="Kuo A."/>
            <person name="Riley R."/>
            <person name="Clum A."/>
            <person name="Nolan M."/>
            <person name="Lipzen A."/>
            <person name="Salamov A."/>
            <person name="Henrissat B."/>
            <person name="Wiebenga A."/>
            <person name="De vries R.P."/>
            <person name="Grigoriev I.V."/>
            <person name="Mortensen U.H."/>
            <person name="Andersen M.R."/>
            <person name="Baker S.E."/>
        </authorList>
    </citation>
    <scope>NUCLEOTIDE SEQUENCE</scope>
    <source>
        <strain evidence="1">CBS 621.78</strain>
    </source>
</reference>
<dbReference type="Proteomes" id="UP000249057">
    <property type="component" value="Unassembled WGS sequence"/>
</dbReference>
<accession>A0ACD1FXC3</accession>
<evidence type="ECO:0000313" key="2">
    <source>
        <dbReference type="Proteomes" id="UP000249057"/>
    </source>
</evidence>
<gene>
    <name evidence="1" type="ORF">BO95DRAFT_261948</name>
</gene>